<evidence type="ECO:0000313" key="1">
    <source>
        <dbReference type="EMBL" id="ABI59620.1"/>
    </source>
</evidence>
<dbReference type="AlphaFoldDB" id="Q0AGB2"/>
<sequence>MTLTKQPPRNPGRFNGDVEVGLSSLDELPYVMGMIRQSFDRQMGNPQDV</sequence>
<dbReference type="HOGENOM" id="CLU_215902_0_0_4"/>
<protein>
    <submittedName>
        <fullName evidence="1">Uncharacterized protein</fullName>
    </submittedName>
</protein>
<gene>
    <name evidence="1" type="ordered locus">Neut_1372</name>
</gene>
<dbReference type="RefSeq" id="WP_011634427.1">
    <property type="nucleotide sequence ID" value="NC_008344.1"/>
</dbReference>
<reference evidence="1 2" key="1">
    <citation type="journal article" date="2007" name="Environ. Microbiol.">
        <title>Whole-genome analysis of the ammonia-oxidizing bacterium, Nitrosomonas eutropha C91: implications for niche adaptation.</title>
        <authorList>
            <person name="Stein L.Y."/>
            <person name="Arp D.J."/>
            <person name="Berube P.M."/>
            <person name="Chain P.S."/>
            <person name="Hauser L."/>
            <person name="Jetten M.S."/>
            <person name="Klotz M.G."/>
            <person name="Larimer F.W."/>
            <person name="Norton J.M."/>
            <person name="Op den Camp H.J.M."/>
            <person name="Shin M."/>
            <person name="Wei X."/>
        </authorList>
    </citation>
    <scope>NUCLEOTIDE SEQUENCE [LARGE SCALE GENOMIC DNA]</scope>
    <source>
        <strain evidence="2">DSM 101675 / C91 / Nm57</strain>
    </source>
</reference>
<organism evidence="1 2">
    <name type="scientific">Nitrosomonas eutropha (strain DSM 101675 / C91 / Nm57)</name>
    <dbReference type="NCBI Taxonomy" id="335283"/>
    <lineage>
        <taxon>Bacteria</taxon>
        <taxon>Pseudomonadati</taxon>
        <taxon>Pseudomonadota</taxon>
        <taxon>Betaproteobacteria</taxon>
        <taxon>Nitrosomonadales</taxon>
        <taxon>Nitrosomonadaceae</taxon>
        <taxon>Nitrosomonas</taxon>
    </lineage>
</organism>
<dbReference type="EMBL" id="CP000450">
    <property type="protein sequence ID" value="ABI59620.1"/>
    <property type="molecule type" value="Genomic_DNA"/>
</dbReference>
<dbReference type="STRING" id="335283.Neut_1372"/>
<accession>Q0AGB2</accession>
<name>Q0AGB2_NITEC</name>
<dbReference type="Proteomes" id="UP000001966">
    <property type="component" value="Chromosome"/>
</dbReference>
<evidence type="ECO:0000313" key="2">
    <source>
        <dbReference type="Proteomes" id="UP000001966"/>
    </source>
</evidence>
<dbReference type="KEGG" id="net:Neut_1372"/>
<proteinExistence type="predicted"/>